<dbReference type="EMBL" id="KV428372">
    <property type="protein sequence ID" value="KZT32184.1"/>
    <property type="molecule type" value="Genomic_DNA"/>
</dbReference>
<evidence type="ECO:0000313" key="2">
    <source>
        <dbReference type="EMBL" id="KZT32184.1"/>
    </source>
</evidence>
<evidence type="ECO:0000256" key="1">
    <source>
        <dbReference type="SAM" id="Phobius"/>
    </source>
</evidence>
<keyword evidence="1" id="KW-0812">Transmembrane</keyword>
<gene>
    <name evidence="2" type="ORF">SISSUDRAFT_1055865</name>
</gene>
<feature type="transmembrane region" description="Helical" evidence="1">
    <location>
        <begin position="37"/>
        <end position="54"/>
    </location>
</feature>
<sequence>MKEYRKRTYGRSVKLNPDALYLAYGESLYRIQKAREIVVMVLSFWAVYVVRQFFHLSKDQRLLKLWERAMMINDGGLREPMVV</sequence>
<name>A0A165XH18_9AGAM</name>
<proteinExistence type="predicted"/>
<keyword evidence="1" id="KW-1133">Transmembrane helix</keyword>
<protein>
    <submittedName>
        <fullName evidence="2">Uncharacterized protein</fullName>
    </submittedName>
</protein>
<reference evidence="2 3" key="1">
    <citation type="journal article" date="2016" name="Mol. Biol. Evol.">
        <title>Comparative Genomics of Early-Diverging Mushroom-Forming Fungi Provides Insights into the Origins of Lignocellulose Decay Capabilities.</title>
        <authorList>
            <person name="Nagy L.G."/>
            <person name="Riley R."/>
            <person name="Tritt A."/>
            <person name="Adam C."/>
            <person name="Daum C."/>
            <person name="Floudas D."/>
            <person name="Sun H."/>
            <person name="Yadav J.S."/>
            <person name="Pangilinan J."/>
            <person name="Larsson K.H."/>
            <person name="Matsuura K."/>
            <person name="Barry K."/>
            <person name="Labutti K."/>
            <person name="Kuo R."/>
            <person name="Ohm R.A."/>
            <person name="Bhattacharya S.S."/>
            <person name="Shirouzu T."/>
            <person name="Yoshinaga Y."/>
            <person name="Martin F.M."/>
            <person name="Grigoriev I.V."/>
            <person name="Hibbett D.S."/>
        </authorList>
    </citation>
    <scope>NUCLEOTIDE SEQUENCE [LARGE SCALE GENOMIC DNA]</scope>
    <source>
        <strain evidence="2 3">HHB10207 ss-3</strain>
    </source>
</reference>
<keyword evidence="3" id="KW-1185">Reference proteome</keyword>
<evidence type="ECO:0000313" key="3">
    <source>
        <dbReference type="Proteomes" id="UP000076798"/>
    </source>
</evidence>
<dbReference type="Proteomes" id="UP000076798">
    <property type="component" value="Unassembled WGS sequence"/>
</dbReference>
<organism evidence="2 3">
    <name type="scientific">Sistotremastrum suecicum HHB10207 ss-3</name>
    <dbReference type="NCBI Taxonomy" id="1314776"/>
    <lineage>
        <taxon>Eukaryota</taxon>
        <taxon>Fungi</taxon>
        <taxon>Dikarya</taxon>
        <taxon>Basidiomycota</taxon>
        <taxon>Agaricomycotina</taxon>
        <taxon>Agaricomycetes</taxon>
        <taxon>Sistotremastrales</taxon>
        <taxon>Sistotremastraceae</taxon>
        <taxon>Sistotremastrum</taxon>
    </lineage>
</organism>
<accession>A0A165XH18</accession>
<keyword evidence="1" id="KW-0472">Membrane</keyword>
<dbReference type="AlphaFoldDB" id="A0A165XH18"/>